<dbReference type="InterPro" id="IPR018490">
    <property type="entry name" value="cNMP-bd_dom_sf"/>
</dbReference>
<dbReference type="Proteomes" id="UP001500067">
    <property type="component" value="Unassembled WGS sequence"/>
</dbReference>
<dbReference type="CDD" id="cd00038">
    <property type="entry name" value="CAP_ED"/>
    <property type="match status" value="1"/>
</dbReference>
<comment type="caution">
    <text evidence="2">The sequence shown here is derived from an EMBL/GenBank/DDBJ whole genome shotgun (WGS) entry which is preliminary data.</text>
</comment>
<dbReference type="Pfam" id="PF00027">
    <property type="entry name" value="cNMP_binding"/>
    <property type="match status" value="1"/>
</dbReference>
<gene>
    <name evidence="2" type="ORF">GCM10023093_07570</name>
</gene>
<dbReference type="InterPro" id="IPR014710">
    <property type="entry name" value="RmlC-like_jellyroll"/>
</dbReference>
<organism evidence="2 3">
    <name type="scientific">Nemorincola caseinilytica</name>
    <dbReference type="NCBI Taxonomy" id="2054315"/>
    <lineage>
        <taxon>Bacteria</taxon>
        <taxon>Pseudomonadati</taxon>
        <taxon>Bacteroidota</taxon>
        <taxon>Chitinophagia</taxon>
        <taxon>Chitinophagales</taxon>
        <taxon>Chitinophagaceae</taxon>
        <taxon>Nemorincola</taxon>
    </lineage>
</organism>
<evidence type="ECO:0000259" key="1">
    <source>
        <dbReference type="PROSITE" id="PS50042"/>
    </source>
</evidence>
<dbReference type="PROSITE" id="PS50042">
    <property type="entry name" value="CNMP_BINDING_3"/>
    <property type="match status" value="1"/>
</dbReference>
<proteinExistence type="predicted"/>
<dbReference type="SUPFAM" id="SSF51206">
    <property type="entry name" value="cAMP-binding domain-like"/>
    <property type="match status" value="1"/>
</dbReference>
<evidence type="ECO:0000313" key="3">
    <source>
        <dbReference type="Proteomes" id="UP001500067"/>
    </source>
</evidence>
<dbReference type="SMART" id="SM00100">
    <property type="entry name" value="cNMP"/>
    <property type="match status" value="1"/>
</dbReference>
<dbReference type="Gene3D" id="2.60.120.10">
    <property type="entry name" value="Jelly Rolls"/>
    <property type="match status" value="1"/>
</dbReference>
<keyword evidence="3" id="KW-1185">Reference proteome</keyword>
<dbReference type="RefSeq" id="WP_345078757.1">
    <property type="nucleotide sequence ID" value="NZ_BAABFA010000005.1"/>
</dbReference>
<reference evidence="3" key="1">
    <citation type="journal article" date="2019" name="Int. J. Syst. Evol. Microbiol.">
        <title>The Global Catalogue of Microorganisms (GCM) 10K type strain sequencing project: providing services to taxonomists for standard genome sequencing and annotation.</title>
        <authorList>
            <consortium name="The Broad Institute Genomics Platform"/>
            <consortium name="The Broad Institute Genome Sequencing Center for Infectious Disease"/>
            <person name="Wu L."/>
            <person name="Ma J."/>
        </authorList>
    </citation>
    <scope>NUCLEOTIDE SEQUENCE [LARGE SCALE GENOMIC DNA]</scope>
    <source>
        <strain evidence="3">JCM 32105</strain>
    </source>
</reference>
<protein>
    <submittedName>
        <fullName evidence="2">Crp/Fnr family transcriptional regulator</fullName>
    </submittedName>
</protein>
<accession>A0ABP8N620</accession>
<dbReference type="InterPro" id="IPR000595">
    <property type="entry name" value="cNMP-bd_dom"/>
</dbReference>
<feature type="domain" description="Cyclic nucleotide-binding" evidence="1">
    <location>
        <begin position="15"/>
        <end position="120"/>
    </location>
</feature>
<dbReference type="EMBL" id="BAABFA010000005">
    <property type="protein sequence ID" value="GAA4461927.1"/>
    <property type="molecule type" value="Genomic_DNA"/>
</dbReference>
<sequence>MFSKFFEELKARGPLDKDKWDEYVSHYNRIEVPAKAVLLKEGEISKRAYIVEQGCMRVWFNNNGKDITYHFVFENEVVTSAESFIKNVPSLFTIETIEPCVVHWIHKHDLDRILGEMHEIPEVRKAYLDAIIERQFHYMKQFLSFIKDTPTQRYLNLIEENPQIIKRVPQHYIASYLGITPVSLSRIRSKVKLYQ</sequence>
<name>A0ABP8N620_9BACT</name>
<evidence type="ECO:0000313" key="2">
    <source>
        <dbReference type="EMBL" id="GAA4461927.1"/>
    </source>
</evidence>